<keyword evidence="2 7" id="KW-0699">rRNA-binding</keyword>
<dbReference type="AlphaFoldDB" id="A0A7T5VD68"/>
<dbReference type="InterPro" id="IPR047867">
    <property type="entry name" value="Ribosomal_uL22_bac/org-type"/>
</dbReference>
<keyword evidence="5 7" id="KW-0687">Ribonucleoprotein</keyword>
<dbReference type="RefSeq" id="WP_199261146.1">
    <property type="nucleotide sequence ID" value="NZ_CP054140.1"/>
</dbReference>
<dbReference type="InterPro" id="IPR018260">
    <property type="entry name" value="Ribosomal_uL22_CS"/>
</dbReference>
<dbReference type="HAMAP" id="MF_01331_B">
    <property type="entry name" value="Ribosomal_uL22_B"/>
    <property type="match status" value="1"/>
</dbReference>
<dbReference type="CDD" id="cd00336">
    <property type="entry name" value="Ribosomal_L22"/>
    <property type="match status" value="1"/>
</dbReference>
<dbReference type="PANTHER" id="PTHR13501:SF8">
    <property type="entry name" value="LARGE RIBOSOMAL SUBUNIT PROTEIN UL22M"/>
    <property type="match status" value="1"/>
</dbReference>
<dbReference type="GO" id="GO:0003735">
    <property type="term" value="F:structural constituent of ribosome"/>
    <property type="evidence" value="ECO:0007669"/>
    <property type="project" value="InterPro"/>
</dbReference>
<dbReference type="SUPFAM" id="SSF54843">
    <property type="entry name" value="Ribosomal protein L22"/>
    <property type="match status" value="1"/>
</dbReference>
<evidence type="ECO:0000313" key="11">
    <source>
        <dbReference type="EMBL" id="QQG65729.1"/>
    </source>
</evidence>
<gene>
    <name evidence="7 11" type="primary">rplV</name>
    <name evidence="11" type="ORF">HP555_07585</name>
</gene>
<dbReference type="EMBL" id="CP054140">
    <property type="protein sequence ID" value="QQG65729.1"/>
    <property type="molecule type" value="Genomic_DNA"/>
</dbReference>
<dbReference type="PANTHER" id="PTHR13501">
    <property type="entry name" value="CHLOROPLAST 50S RIBOSOMAL PROTEIN L22-RELATED"/>
    <property type="match status" value="1"/>
</dbReference>
<dbReference type="GO" id="GO:0006412">
    <property type="term" value="P:translation"/>
    <property type="evidence" value="ECO:0007669"/>
    <property type="project" value="UniProtKB-UniRule"/>
</dbReference>
<evidence type="ECO:0000256" key="9">
    <source>
        <dbReference type="RuleBase" id="RU004006"/>
    </source>
</evidence>
<protein>
    <recommendedName>
        <fullName evidence="6 7">Large ribosomal subunit protein uL22</fullName>
    </recommendedName>
</protein>
<dbReference type="Pfam" id="PF00237">
    <property type="entry name" value="Ribosomal_L22"/>
    <property type="match status" value="1"/>
</dbReference>
<accession>A0A7T5VD68</accession>
<proteinExistence type="inferred from homology"/>
<dbReference type="Gene3D" id="3.90.470.10">
    <property type="entry name" value="Ribosomal protein L22/L17"/>
    <property type="match status" value="1"/>
</dbReference>
<dbReference type="PROSITE" id="PS00464">
    <property type="entry name" value="RIBOSOMAL_L22"/>
    <property type="match status" value="1"/>
</dbReference>
<comment type="subunit">
    <text evidence="7 9">Part of the 50S ribosomal subunit.</text>
</comment>
<dbReference type="Proteomes" id="UP000596092">
    <property type="component" value="Chromosome"/>
</dbReference>
<comment type="function">
    <text evidence="7 10">This protein binds specifically to 23S rRNA; its binding is stimulated by other ribosomal proteins, e.g., L4, L17, and L20. It is important during the early stages of 50S assembly. It makes multiple contacts with different domains of the 23S rRNA in the assembled 50S subunit and ribosome.</text>
</comment>
<dbReference type="InterPro" id="IPR005727">
    <property type="entry name" value="Ribosomal_uL22_bac/chlpt-type"/>
</dbReference>
<reference evidence="11 12" key="1">
    <citation type="submission" date="2020-05" db="EMBL/GenBank/DDBJ databases">
        <title>Complete genome of Desulfobulbus oligotrophicus.</title>
        <authorList>
            <person name="Podar M."/>
        </authorList>
    </citation>
    <scope>NUCLEOTIDE SEQUENCE [LARGE SCALE GENOMIC DNA]</scope>
    <source>
        <strain evidence="11 12">Prop6</strain>
    </source>
</reference>
<evidence type="ECO:0000256" key="1">
    <source>
        <dbReference type="ARBA" id="ARBA00009451"/>
    </source>
</evidence>
<dbReference type="InterPro" id="IPR001063">
    <property type="entry name" value="Ribosomal_uL22"/>
</dbReference>
<sequence length="110" mass="12150">METKAVARNIRISPQKARLVADVVRGMNAGAAVTTLRFMPKKAARIIRKVLESAVANADQLESVDVDNLFIKEITVDGGPMLKRFRPRAQGRATRILKRTSHISITVTEP</sequence>
<dbReference type="NCBIfam" id="TIGR01044">
    <property type="entry name" value="rplV_bact"/>
    <property type="match status" value="1"/>
</dbReference>
<evidence type="ECO:0000256" key="2">
    <source>
        <dbReference type="ARBA" id="ARBA00022730"/>
    </source>
</evidence>
<evidence type="ECO:0000256" key="4">
    <source>
        <dbReference type="ARBA" id="ARBA00022980"/>
    </source>
</evidence>
<evidence type="ECO:0000313" key="12">
    <source>
        <dbReference type="Proteomes" id="UP000596092"/>
    </source>
</evidence>
<comment type="function">
    <text evidence="7">The globular domain of the protein is located near the polypeptide exit tunnel on the outside of the subunit, while an extended beta-hairpin is found that lines the wall of the exit tunnel in the center of the 70S ribosome.</text>
</comment>
<dbReference type="InterPro" id="IPR036394">
    <property type="entry name" value="Ribosomal_uL22_sf"/>
</dbReference>
<keyword evidence="4 7" id="KW-0689">Ribosomal protein</keyword>
<dbReference type="GO" id="GO:0022625">
    <property type="term" value="C:cytosolic large ribosomal subunit"/>
    <property type="evidence" value="ECO:0007669"/>
    <property type="project" value="TreeGrafter"/>
</dbReference>
<dbReference type="KEGG" id="dog:HP555_07585"/>
<evidence type="ECO:0000256" key="5">
    <source>
        <dbReference type="ARBA" id="ARBA00023274"/>
    </source>
</evidence>
<organism evidence="11 12">
    <name type="scientific">Desulfobulbus oligotrophicus</name>
    <dbReference type="NCBI Taxonomy" id="1909699"/>
    <lineage>
        <taxon>Bacteria</taxon>
        <taxon>Pseudomonadati</taxon>
        <taxon>Thermodesulfobacteriota</taxon>
        <taxon>Desulfobulbia</taxon>
        <taxon>Desulfobulbales</taxon>
        <taxon>Desulfobulbaceae</taxon>
        <taxon>Desulfobulbus</taxon>
    </lineage>
</organism>
<evidence type="ECO:0000256" key="10">
    <source>
        <dbReference type="RuleBase" id="RU004008"/>
    </source>
</evidence>
<keyword evidence="3 7" id="KW-0694">RNA-binding</keyword>
<evidence type="ECO:0000256" key="8">
    <source>
        <dbReference type="RuleBase" id="RU004005"/>
    </source>
</evidence>
<name>A0A7T5VD68_9BACT</name>
<evidence type="ECO:0000256" key="7">
    <source>
        <dbReference type="HAMAP-Rule" id="MF_01331"/>
    </source>
</evidence>
<evidence type="ECO:0000256" key="6">
    <source>
        <dbReference type="ARBA" id="ARBA00035207"/>
    </source>
</evidence>
<comment type="similarity">
    <text evidence="1 7 8">Belongs to the universal ribosomal protein uL22 family.</text>
</comment>
<dbReference type="GO" id="GO:0019843">
    <property type="term" value="F:rRNA binding"/>
    <property type="evidence" value="ECO:0007669"/>
    <property type="project" value="UniProtKB-UniRule"/>
</dbReference>
<keyword evidence="12" id="KW-1185">Reference proteome</keyword>
<evidence type="ECO:0000256" key="3">
    <source>
        <dbReference type="ARBA" id="ARBA00022884"/>
    </source>
</evidence>